<organism evidence="2 3">
    <name type="scientific">Stichopus japonicus</name>
    <name type="common">Sea cucumber</name>
    <dbReference type="NCBI Taxonomy" id="307972"/>
    <lineage>
        <taxon>Eukaryota</taxon>
        <taxon>Metazoa</taxon>
        <taxon>Echinodermata</taxon>
        <taxon>Eleutherozoa</taxon>
        <taxon>Echinozoa</taxon>
        <taxon>Holothuroidea</taxon>
        <taxon>Aspidochirotacea</taxon>
        <taxon>Aspidochirotida</taxon>
        <taxon>Stichopodidae</taxon>
        <taxon>Apostichopus</taxon>
    </lineage>
</organism>
<evidence type="ECO:0000313" key="3">
    <source>
        <dbReference type="Proteomes" id="UP000230750"/>
    </source>
</evidence>
<protein>
    <submittedName>
        <fullName evidence="2">Uncharacterized protein</fullName>
    </submittedName>
</protein>
<name>A0A2G8K0Q0_STIJA</name>
<dbReference type="GO" id="GO:0097546">
    <property type="term" value="C:ciliary base"/>
    <property type="evidence" value="ECO:0007669"/>
    <property type="project" value="InterPro"/>
</dbReference>
<feature type="region of interest" description="Disordered" evidence="1">
    <location>
        <begin position="170"/>
        <end position="213"/>
    </location>
</feature>
<dbReference type="InterPro" id="IPR028257">
    <property type="entry name" value="CEP126"/>
</dbReference>
<evidence type="ECO:0000256" key="1">
    <source>
        <dbReference type="SAM" id="MobiDB-lite"/>
    </source>
</evidence>
<dbReference type="Proteomes" id="UP000230750">
    <property type="component" value="Unassembled WGS sequence"/>
</dbReference>
<reference evidence="2 3" key="1">
    <citation type="journal article" date="2017" name="PLoS Biol.">
        <title>The sea cucumber genome provides insights into morphological evolution and visceral regeneration.</title>
        <authorList>
            <person name="Zhang X."/>
            <person name="Sun L."/>
            <person name="Yuan J."/>
            <person name="Sun Y."/>
            <person name="Gao Y."/>
            <person name="Zhang L."/>
            <person name="Li S."/>
            <person name="Dai H."/>
            <person name="Hamel J.F."/>
            <person name="Liu C."/>
            <person name="Yu Y."/>
            <person name="Liu S."/>
            <person name="Lin W."/>
            <person name="Guo K."/>
            <person name="Jin S."/>
            <person name="Xu P."/>
            <person name="Storey K.B."/>
            <person name="Huan P."/>
            <person name="Zhang T."/>
            <person name="Zhou Y."/>
            <person name="Zhang J."/>
            <person name="Lin C."/>
            <person name="Li X."/>
            <person name="Xing L."/>
            <person name="Huo D."/>
            <person name="Sun M."/>
            <person name="Wang L."/>
            <person name="Mercier A."/>
            <person name="Li F."/>
            <person name="Yang H."/>
            <person name="Xiang J."/>
        </authorList>
    </citation>
    <scope>NUCLEOTIDE SEQUENCE [LARGE SCALE GENOMIC DNA]</scope>
    <source>
        <strain evidence="2">Shaxun</strain>
        <tissue evidence="2">Muscle</tissue>
    </source>
</reference>
<feature type="compositionally biased region" description="Polar residues" evidence="1">
    <location>
        <begin position="312"/>
        <end position="321"/>
    </location>
</feature>
<accession>A0A2G8K0Q0</accession>
<proteinExistence type="predicted"/>
<evidence type="ECO:0000313" key="2">
    <source>
        <dbReference type="EMBL" id="PIK41578.1"/>
    </source>
</evidence>
<dbReference type="GO" id="GO:0005813">
    <property type="term" value="C:centrosome"/>
    <property type="evidence" value="ECO:0007669"/>
    <property type="project" value="InterPro"/>
</dbReference>
<gene>
    <name evidence="2" type="ORF">BSL78_21561</name>
</gene>
<dbReference type="EMBL" id="MRZV01001006">
    <property type="protein sequence ID" value="PIK41578.1"/>
    <property type="molecule type" value="Genomic_DNA"/>
</dbReference>
<dbReference type="AlphaFoldDB" id="A0A2G8K0Q0"/>
<dbReference type="Pfam" id="PF15352">
    <property type="entry name" value="K1377"/>
    <property type="match status" value="1"/>
</dbReference>
<dbReference type="PANTHER" id="PTHR31191:SF4">
    <property type="entry name" value="CENTROSOMAL PROTEIN OF 126 KDA"/>
    <property type="match status" value="1"/>
</dbReference>
<feature type="region of interest" description="Disordered" evidence="1">
    <location>
        <begin position="300"/>
        <end position="344"/>
    </location>
</feature>
<dbReference type="GO" id="GO:0031122">
    <property type="term" value="P:cytoplasmic microtubule organization"/>
    <property type="evidence" value="ECO:0007669"/>
    <property type="project" value="InterPro"/>
</dbReference>
<dbReference type="GO" id="GO:0007052">
    <property type="term" value="P:mitotic spindle organization"/>
    <property type="evidence" value="ECO:0007669"/>
    <property type="project" value="InterPro"/>
</dbReference>
<comment type="caution">
    <text evidence="2">The sequence shown here is derived from an EMBL/GenBank/DDBJ whole genome shotgun (WGS) entry which is preliminary data.</text>
</comment>
<feature type="compositionally biased region" description="Polar residues" evidence="1">
    <location>
        <begin position="1"/>
        <end position="49"/>
    </location>
</feature>
<dbReference type="OrthoDB" id="9900339at2759"/>
<dbReference type="GO" id="GO:1905515">
    <property type="term" value="P:non-motile cilium assembly"/>
    <property type="evidence" value="ECO:0007669"/>
    <property type="project" value="InterPro"/>
</dbReference>
<sequence length="344" mass="38473">MEQTNSNGTASVSRNTFRSKFGNQNGKSASHVQSKNEAKSVVNSRNHSTPPMGKPPSGKSELAKFTPKRMNGFTLNKTPTDEEINQLWNKVRTCLHSREASPEPRGRGVMRRAASDQSLAESNPRLTANFRIVPPNRDTGPEQNKLKKYHTVPRWRTSSDSGTNISKRAAMLQRQQDQHSKRTSCADSRKRTSSNLQAPITSHGGPNRSAGSHHQYEVDNSLMAFQQAELLAQQNLSEAEIEAALEHRVSDHRLHENNVPSALSLEEQRILESLDRLNEKLRITSDISTNYSAMTPRPPAYGAGFRGHRPVNTKTYGTNSPGRPGLRVRSSSADRENTRIWNYR</sequence>
<feature type="region of interest" description="Disordered" evidence="1">
    <location>
        <begin position="1"/>
        <end position="64"/>
    </location>
</feature>
<keyword evidence="3" id="KW-1185">Reference proteome</keyword>
<dbReference type="PANTHER" id="PTHR31191">
    <property type="entry name" value="CENTROSOMAL PROTEIN CEP126"/>
    <property type="match status" value="1"/>
</dbReference>